<evidence type="ECO:0000313" key="1">
    <source>
        <dbReference type="Proteomes" id="UP000095287"/>
    </source>
</evidence>
<dbReference type="AlphaFoldDB" id="A0A1I7YQ55"/>
<keyword evidence="1" id="KW-1185">Reference proteome</keyword>
<name>A0A1I7YQ55_9BILA</name>
<organism evidence="1 2">
    <name type="scientific">Steinernema glaseri</name>
    <dbReference type="NCBI Taxonomy" id="37863"/>
    <lineage>
        <taxon>Eukaryota</taxon>
        <taxon>Metazoa</taxon>
        <taxon>Ecdysozoa</taxon>
        <taxon>Nematoda</taxon>
        <taxon>Chromadorea</taxon>
        <taxon>Rhabditida</taxon>
        <taxon>Tylenchina</taxon>
        <taxon>Panagrolaimomorpha</taxon>
        <taxon>Strongyloidoidea</taxon>
        <taxon>Steinernematidae</taxon>
        <taxon>Steinernema</taxon>
    </lineage>
</organism>
<accession>A0A1I7YQ55</accession>
<protein>
    <submittedName>
        <fullName evidence="2">Tubulin-specific chaperone A</fullName>
    </submittedName>
</protein>
<proteinExistence type="predicted"/>
<dbReference type="WBParaSite" id="L893_g18600.t1">
    <property type="protein sequence ID" value="L893_g18600.t1"/>
    <property type="gene ID" value="L893_g18600"/>
</dbReference>
<evidence type="ECO:0000313" key="2">
    <source>
        <dbReference type="WBParaSite" id="L893_g18600.t1"/>
    </source>
</evidence>
<dbReference type="Proteomes" id="UP000095287">
    <property type="component" value="Unplaced"/>
</dbReference>
<reference evidence="2" key="1">
    <citation type="submission" date="2016-11" db="UniProtKB">
        <authorList>
            <consortium name="WormBaseParasite"/>
        </authorList>
    </citation>
    <scope>IDENTIFICATION</scope>
</reference>
<sequence>MSPPNVDASVIRKKLRDKMQSSTLGLPFKDVEVDEKAVKLLAGAARKQIETCITGALTMALCRTQSLDRDEHYERLDDPRGELKHLQEAYAQLESIYRVDDKKELEEKANQLAWEQEQRLTERAFLHAIGPNASSSATLTAVTVPRNRATTVRVNERDLLHSLERDQTMAVSHTRTLLLYRGFKKESVSPQV</sequence>